<dbReference type="Proteomes" id="UP001501295">
    <property type="component" value="Unassembled WGS sequence"/>
</dbReference>
<name>A0ABP8VNP6_9MICO</name>
<keyword evidence="3" id="KW-1185">Reference proteome</keyword>
<sequence>MTIRRHSINVRTRPDTTVVTVTLHDDETTGDTLWLRILDTPTPGRGHVRLRGQPQQKRASRQCPRILRAPRSNPSARSAPVRESQGLARTASGRQKARTGGTESEAEGTE</sequence>
<comment type="caution">
    <text evidence="2">The sequence shown here is derived from an EMBL/GenBank/DDBJ whole genome shotgun (WGS) entry which is preliminary data.</text>
</comment>
<evidence type="ECO:0000313" key="3">
    <source>
        <dbReference type="Proteomes" id="UP001501295"/>
    </source>
</evidence>
<organism evidence="2 3">
    <name type="scientific">Frondihabitans cladoniiphilus</name>
    <dbReference type="NCBI Taxonomy" id="715785"/>
    <lineage>
        <taxon>Bacteria</taxon>
        <taxon>Bacillati</taxon>
        <taxon>Actinomycetota</taxon>
        <taxon>Actinomycetes</taxon>
        <taxon>Micrococcales</taxon>
        <taxon>Microbacteriaceae</taxon>
        <taxon>Frondihabitans</taxon>
    </lineage>
</organism>
<feature type="region of interest" description="Disordered" evidence="1">
    <location>
        <begin position="41"/>
        <end position="110"/>
    </location>
</feature>
<protein>
    <submittedName>
        <fullName evidence="2">Uncharacterized protein</fullName>
    </submittedName>
</protein>
<evidence type="ECO:0000313" key="2">
    <source>
        <dbReference type="EMBL" id="GAA4666689.1"/>
    </source>
</evidence>
<proteinExistence type="predicted"/>
<evidence type="ECO:0000256" key="1">
    <source>
        <dbReference type="SAM" id="MobiDB-lite"/>
    </source>
</evidence>
<accession>A0ABP8VNP6</accession>
<reference evidence="3" key="1">
    <citation type="journal article" date="2019" name="Int. J. Syst. Evol. Microbiol.">
        <title>The Global Catalogue of Microorganisms (GCM) 10K type strain sequencing project: providing services to taxonomists for standard genome sequencing and annotation.</title>
        <authorList>
            <consortium name="The Broad Institute Genomics Platform"/>
            <consortium name="The Broad Institute Genome Sequencing Center for Infectious Disease"/>
            <person name="Wu L."/>
            <person name="Ma J."/>
        </authorList>
    </citation>
    <scope>NUCLEOTIDE SEQUENCE [LARGE SCALE GENOMIC DNA]</scope>
    <source>
        <strain evidence="3">JCM 18956</strain>
    </source>
</reference>
<dbReference type="EMBL" id="BAABLM010000001">
    <property type="protein sequence ID" value="GAA4666689.1"/>
    <property type="molecule type" value="Genomic_DNA"/>
</dbReference>
<gene>
    <name evidence="2" type="ORF">GCM10025780_05630</name>
</gene>